<evidence type="ECO:0000256" key="1">
    <source>
        <dbReference type="ARBA" id="ARBA00022448"/>
    </source>
</evidence>
<dbReference type="PANTHER" id="PTHR47143:SF3">
    <property type="entry name" value="PWWP DOMAIN-CONTAINING PROTEIN"/>
    <property type="match status" value="1"/>
</dbReference>
<accession>A0AAN0K0P1</accession>
<feature type="repeat" description="ANK" evidence="7">
    <location>
        <begin position="37"/>
        <end position="66"/>
    </location>
</feature>
<keyword evidence="8" id="KW-0472">Membrane</keyword>
<dbReference type="Pfam" id="PF12796">
    <property type="entry name" value="Ank_2"/>
    <property type="match status" value="1"/>
</dbReference>
<evidence type="ECO:0000313" key="10">
    <source>
        <dbReference type="Proteomes" id="UP000007879"/>
    </source>
</evidence>
<keyword evidence="4 7" id="KW-0040">ANK repeat</keyword>
<keyword evidence="8" id="KW-1133">Transmembrane helix</keyword>
<keyword evidence="1" id="KW-0813">Transport</keyword>
<evidence type="ECO:0008006" key="11">
    <source>
        <dbReference type="Google" id="ProtNLM"/>
    </source>
</evidence>
<evidence type="ECO:0000256" key="2">
    <source>
        <dbReference type="ARBA" id="ARBA00022606"/>
    </source>
</evidence>
<evidence type="ECO:0000256" key="5">
    <source>
        <dbReference type="ARBA" id="ARBA00023065"/>
    </source>
</evidence>
<dbReference type="GO" id="GO:1902495">
    <property type="term" value="C:transmembrane transporter complex"/>
    <property type="evidence" value="ECO:0007669"/>
    <property type="project" value="TreeGrafter"/>
</dbReference>
<protein>
    <recommendedName>
        <fullName evidence="11">Ion transport domain-containing protein</fullName>
    </recommendedName>
</protein>
<keyword evidence="10" id="KW-1185">Reference proteome</keyword>
<sequence length="263" mass="30076">HTALHIASKKGHSQVVKVLLDHDRASFINDTDSCKCTPLFIACEEGHAQVVKVLLEYDADVTVADQDGLNPLDIAVEEGHRNAALAIVNSDQWEFALRNYIYKTKRNGVRKWCPWIGRRKDSTESKTQIITPMRRIIMKLPDVARAVFDRCCVKKLSPDDPDFEITCNYEFLEDFDLHDDYPFSKWPPPSEYSSQNHCLYILANSPSSDLLKHPLASSLLDRKWSKYGRIVYYTNLIFYFIFVILLGSFALTVPSPNSTLCKL</sequence>
<keyword evidence="5" id="KW-0406">Ion transport</keyword>
<dbReference type="PANTHER" id="PTHR47143">
    <property type="entry name" value="TRANSIENT RECEPTOR POTENTIAL CATION CHANNEL PROTEIN PAINLESS"/>
    <property type="match status" value="1"/>
</dbReference>
<proteinExistence type="predicted"/>
<dbReference type="GO" id="GO:0022857">
    <property type="term" value="F:transmembrane transporter activity"/>
    <property type="evidence" value="ECO:0007669"/>
    <property type="project" value="TreeGrafter"/>
</dbReference>
<dbReference type="KEGG" id="aqu:109591442"/>
<evidence type="ECO:0000256" key="3">
    <source>
        <dbReference type="ARBA" id="ARBA00022737"/>
    </source>
</evidence>
<dbReference type="RefSeq" id="XP_019862733.1">
    <property type="nucleotide sequence ID" value="XM_020007174.1"/>
</dbReference>
<keyword evidence="3" id="KW-0677">Repeat</keyword>
<name>A0AAN0K0P1_AMPQE</name>
<evidence type="ECO:0000256" key="7">
    <source>
        <dbReference type="PROSITE-ProRule" id="PRU00023"/>
    </source>
</evidence>
<dbReference type="EnsemblMetazoa" id="XM_020007174.1">
    <property type="protein sequence ID" value="XP_019862733.1"/>
    <property type="gene ID" value="LOC109591442"/>
</dbReference>
<dbReference type="PROSITE" id="PS50088">
    <property type="entry name" value="ANK_REPEAT"/>
    <property type="match status" value="2"/>
</dbReference>
<keyword evidence="6" id="KW-0407">Ion channel</keyword>
<dbReference type="AlphaFoldDB" id="A0AAN0K0P1"/>
<evidence type="ECO:0000256" key="6">
    <source>
        <dbReference type="ARBA" id="ARBA00023303"/>
    </source>
</evidence>
<organism evidence="9 10">
    <name type="scientific">Amphimedon queenslandica</name>
    <name type="common">Sponge</name>
    <dbReference type="NCBI Taxonomy" id="400682"/>
    <lineage>
        <taxon>Eukaryota</taxon>
        <taxon>Metazoa</taxon>
        <taxon>Porifera</taxon>
        <taxon>Demospongiae</taxon>
        <taxon>Heteroscleromorpha</taxon>
        <taxon>Haplosclerida</taxon>
        <taxon>Niphatidae</taxon>
        <taxon>Amphimedon</taxon>
    </lineage>
</organism>
<dbReference type="InterPro" id="IPR052076">
    <property type="entry name" value="TRP_cation_channel"/>
</dbReference>
<dbReference type="GO" id="GO:0034220">
    <property type="term" value="P:monoatomic ion transmembrane transport"/>
    <property type="evidence" value="ECO:0007669"/>
    <property type="project" value="UniProtKB-KW"/>
</dbReference>
<evidence type="ECO:0000256" key="8">
    <source>
        <dbReference type="SAM" id="Phobius"/>
    </source>
</evidence>
<reference evidence="9" key="2">
    <citation type="submission" date="2024-06" db="UniProtKB">
        <authorList>
            <consortium name="EnsemblMetazoa"/>
        </authorList>
    </citation>
    <scope>IDENTIFICATION</scope>
</reference>
<feature type="repeat" description="ANK" evidence="7">
    <location>
        <begin position="1"/>
        <end position="31"/>
    </location>
</feature>
<keyword evidence="8" id="KW-0812">Transmembrane</keyword>
<keyword evidence="2" id="KW-0716">Sensory transduction</keyword>
<dbReference type="Proteomes" id="UP000007879">
    <property type="component" value="Unassembled WGS sequence"/>
</dbReference>
<dbReference type="GeneID" id="109591442"/>
<feature type="transmembrane region" description="Helical" evidence="8">
    <location>
        <begin position="230"/>
        <end position="253"/>
    </location>
</feature>
<evidence type="ECO:0000256" key="4">
    <source>
        <dbReference type="ARBA" id="ARBA00023043"/>
    </source>
</evidence>
<dbReference type="SMART" id="SM00248">
    <property type="entry name" value="ANK"/>
    <property type="match status" value="3"/>
</dbReference>
<dbReference type="InterPro" id="IPR036770">
    <property type="entry name" value="Ankyrin_rpt-contain_sf"/>
</dbReference>
<dbReference type="InterPro" id="IPR002110">
    <property type="entry name" value="Ankyrin_rpt"/>
</dbReference>
<reference evidence="10" key="1">
    <citation type="journal article" date="2010" name="Nature">
        <title>The Amphimedon queenslandica genome and the evolution of animal complexity.</title>
        <authorList>
            <person name="Srivastava M."/>
            <person name="Simakov O."/>
            <person name="Chapman J."/>
            <person name="Fahey B."/>
            <person name="Gauthier M.E."/>
            <person name="Mitros T."/>
            <person name="Richards G.S."/>
            <person name="Conaco C."/>
            <person name="Dacre M."/>
            <person name="Hellsten U."/>
            <person name="Larroux C."/>
            <person name="Putnam N.H."/>
            <person name="Stanke M."/>
            <person name="Adamska M."/>
            <person name="Darling A."/>
            <person name="Degnan S.M."/>
            <person name="Oakley T.H."/>
            <person name="Plachetzki D.C."/>
            <person name="Zhai Y."/>
            <person name="Adamski M."/>
            <person name="Calcino A."/>
            <person name="Cummins S.F."/>
            <person name="Goodstein D.M."/>
            <person name="Harris C."/>
            <person name="Jackson D.J."/>
            <person name="Leys S.P."/>
            <person name="Shu S."/>
            <person name="Woodcroft B.J."/>
            <person name="Vervoort M."/>
            <person name="Kosik K.S."/>
            <person name="Manning G."/>
            <person name="Degnan B.M."/>
            <person name="Rokhsar D.S."/>
        </authorList>
    </citation>
    <scope>NUCLEOTIDE SEQUENCE [LARGE SCALE GENOMIC DNA]</scope>
</reference>
<dbReference type="Gene3D" id="1.25.40.20">
    <property type="entry name" value="Ankyrin repeat-containing domain"/>
    <property type="match status" value="1"/>
</dbReference>
<dbReference type="PROSITE" id="PS50297">
    <property type="entry name" value="ANK_REP_REGION"/>
    <property type="match status" value="2"/>
</dbReference>
<evidence type="ECO:0000313" key="9">
    <source>
        <dbReference type="EnsemblMetazoa" id="XP_019862733.1"/>
    </source>
</evidence>
<dbReference type="SUPFAM" id="SSF48403">
    <property type="entry name" value="Ankyrin repeat"/>
    <property type="match status" value="1"/>
</dbReference>